<accession>A0A8X6QTM3</accession>
<protein>
    <submittedName>
        <fullName evidence="1">Uncharacterized protein</fullName>
    </submittedName>
</protein>
<proteinExistence type="predicted"/>
<evidence type="ECO:0000313" key="2">
    <source>
        <dbReference type="Proteomes" id="UP000887013"/>
    </source>
</evidence>
<name>A0A8X6QTM3_NEPPI</name>
<dbReference type="EMBL" id="BMAW01085748">
    <property type="protein sequence ID" value="GFU44314.1"/>
    <property type="molecule type" value="Genomic_DNA"/>
</dbReference>
<dbReference type="Proteomes" id="UP000887013">
    <property type="component" value="Unassembled WGS sequence"/>
</dbReference>
<organism evidence="1 2">
    <name type="scientific">Nephila pilipes</name>
    <name type="common">Giant wood spider</name>
    <name type="synonym">Nephila maculata</name>
    <dbReference type="NCBI Taxonomy" id="299642"/>
    <lineage>
        <taxon>Eukaryota</taxon>
        <taxon>Metazoa</taxon>
        <taxon>Ecdysozoa</taxon>
        <taxon>Arthropoda</taxon>
        <taxon>Chelicerata</taxon>
        <taxon>Arachnida</taxon>
        <taxon>Araneae</taxon>
        <taxon>Araneomorphae</taxon>
        <taxon>Entelegynae</taxon>
        <taxon>Araneoidea</taxon>
        <taxon>Nephilidae</taxon>
        <taxon>Nephila</taxon>
    </lineage>
</organism>
<evidence type="ECO:0000313" key="1">
    <source>
        <dbReference type="EMBL" id="GFU44314.1"/>
    </source>
</evidence>
<sequence length="67" mass="7382">MVGALKPLLPYKPYFYVSAINDGTEQESGISHLTRKYGGLNNQETYVGGHVEALSRSISRANLLPCR</sequence>
<gene>
    <name evidence="1" type="ORF">NPIL_610961</name>
</gene>
<dbReference type="AlphaFoldDB" id="A0A8X6QTM3"/>
<reference evidence="1" key="1">
    <citation type="submission" date="2020-08" db="EMBL/GenBank/DDBJ databases">
        <title>Multicomponent nature underlies the extraordinary mechanical properties of spider dragline silk.</title>
        <authorList>
            <person name="Kono N."/>
            <person name="Nakamura H."/>
            <person name="Mori M."/>
            <person name="Yoshida Y."/>
            <person name="Ohtoshi R."/>
            <person name="Malay A.D."/>
            <person name="Moran D.A.P."/>
            <person name="Tomita M."/>
            <person name="Numata K."/>
            <person name="Arakawa K."/>
        </authorList>
    </citation>
    <scope>NUCLEOTIDE SEQUENCE</scope>
</reference>
<comment type="caution">
    <text evidence="1">The sequence shown here is derived from an EMBL/GenBank/DDBJ whole genome shotgun (WGS) entry which is preliminary data.</text>
</comment>
<keyword evidence="2" id="KW-1185">Reference proteome</keyword>